<sequence>MLRLQPGNYAVWVDSAYHNPRGHTSRPMMSTLRTPTFGVPAPGKQTIIVPTSAAFPDPNLRQDAGGANIRQLGNSAHLTTADSTTAAEDKMGAGPVIGGVVGALVLVGLVLTALAFFRTRRGSNPSLCSPALTKLLECTLGEAGAGNTQLADVTAEPNRHQNTHNIHLRPRETAGDNTRSNSFVPLHKRVGNKSCQRQNHHSFEVHKDCIHTECHQFDHESTELDEKFRETLSLDDTSPHYSLPSYLRSDYRPQSSLAEDISDLQLSTGDSSSDLTHFRVEAIIPPRPFRSKGPRSRVFYQTDINDFPPHTRQQPKNSEQEEQVDSGLWHGVAVRTSVHPQNSNQTRFFDEADPQSQDIRPSAYISPACAESDPDSTRIKFLQDTCEPEYPSSGFYSIGDYHRSYSLDSQHSRVGNIPSEENDCISVNTALLDEEFAKINQLYEAKTAQPIPSTSCSNSRECISLDRISV</sequence>
<reference evidence="4" key="1">
    <citation type="submission" date="2025-08" db="UniProtKB">
        <authorList>
            <consortium name="RefSeq"/>
        </authorList>
    </citation>
    <scope>IDENTIFICATION</scope>
</reference>
<keyword evidence="2" id="KW-0812">Transmembrane</keyword>
<keyword evidence="2" id="KW-1133">Transmembrane helix</keyword>
<gene>
    <name evidence="4" type="primary">LOC101861465</name>
</gene>
<keyword evidence="3" id="KW-1185">Reference proteome</keyword>
<dbReference type="GeneID" id="101861465"/>
<feature type="region of interest" description="Disordered" evidence="1">
    <location>
        <begin position="302"/>
        <end position="326"/>
    </location>
</feature>
<dbReference type="RefSeq" id="XP_035828111.1">
    <property type="nucleotide sequence ID" value="XM_035972218.1"/>
</dbReference>
<evidence type="ECO:0000313" key="4">
    <source>
        <dbReference type="RefSeq" id="XP_035828111.1"/>
    </source>
</evidence>
<dbReference type="Proteomes" id="UP000694888">
    <property type="component" value="Unplaced"/>
</dbReference>
<feature type="transmembrane region" description="Helical" evidence="2">
    <location>
        <begin position="96"/>
        <end position="117"/>
    </location>
</feature>
<protein>
    <submittedName>
        <fullName evidence="4">Uncharacterized protein LOC101861465</fullName>
    </submittedName>
</protein>
<name>A0ABM1W0B8_APLCA</name>
<proteinExistence type="predicted"/>
<evidence type="ECO:0000256" key="2">
    <source>
        <dbReference type="SAM" id="Phobius"/>
    </source>
</evidence>
<accession>A0ABM1W0B8</accession>
<keyword evidence="2" id="KW-0472">Membrane</keyword>
<evidence type="ECO:0000313" key="3">
    <source>
        <dbReference type="Proteomes" id="UP000694888"/>
    </source>
</evidence>
<evidence type="ECO:0000256" key="1">
    <source>
        <dbReference type="SAM" id="MobiDB-lite"/>
    </source>
</evidence>
<organism evidence="3 4">
    <name type="scientific">Aplysia californica</name>
    <name type="common">California sea hare</name>
    <dbReference type="NCBI Taxonomy" id="6500"/>
    <lineage>
        <taxon>Eukaryota</taxon>
        <taxon>Metazoa</taxon>
        <taxon>Spiralia</taxon>
        <taxon>Lophotrochozoa</taxon>
        <taxon>Mollusca</taxon>
        <taxon>Gastropoda</taxon>
        <taxon>Heterobranchia</taxon>
        <taxon>Euthyneura</taxon>
        <taxon>Tectipleura</taxon>
        <taxon>Aplysiida</taxon>
        <taxon>Aplysioidea</taxon>
        <taxon>Aplysiidae</taxon>
        <taxon>Aplysia</taxon>
    </lineage>
</organism>